<dbReference type="Proteomes" id="UP000298663">
    <property type="component" value="Unassembled WGS sequence"/>
</dbReference>
<gene>
    <name evidence="2" type="ORF">L596_024379</name>
</gene>
<sequence>MLRYAFATEKDYVFRRFSLCSIQVGVYAIFCLQLQVVSSLLQLRYICNAIFPGPLGPATQLPFAEAALAFEIVTLILMIFGFYGVLNIHAKSFVPVYFAAVLKLFVAILMTILAFLNTSESMARHLMVFGISYASLVPIHIFTVPLFFCFLRFAKAHALSLELDESRTMVALKFHMSRREPSKSK</sequence>
<reference evidence="2 3" key="1">
    <citation type="journal article" date="2015" name="Genome Biol.">
        <title>Comparative genomics of Steinernema reveals deeply conserved gene regulatory networks.</title>
        <authorList>
            <person name="Dillman A.R."/>
            <person name="Macchietto M."/>
            <person name="Porter C.F."/>
            <person name="Rogers A."/>
            <person name="Williams B."/>
            <person name="Antoshechkin I."/>
            <person name="Lee M.M."/>
            <person name="Goodwin Z."/>
            <person name="Lu X."/>
            <person name="Lewis E.E."/>
            <person name="Goodrich-Blair H."/>
            <person name="Stock S.P."/>
            <person name="Adams B.J."/>
            <person name="Sternberg P.W."/>
            <person name="Mortazavi A."/>
        </authorList>
    </citation>
    <scope>NUCLEOTIDE SEQUENCE [LARGE SCALE GENOMIC DNA]</scope>
    <source>
        <strain evidence="2 3">ALL</strain>
    </source>
</reference>
<comment type="caution">
    <text evidence="2">The sequence shown here is derived from an EMBL/GenBank/DDBJ whole genome shotgun (WGS) entry which is preliminary data.</text>
</comment>
<proteinExistence type="predicted"/>
<feature type="transmembrane region" description="Helical" evidence="1">
    <location>
        <begin position="66"/>
        <end position="86"/>
    </location>
</feature>
<keyword evidence="3" id="KW-1185">Reference proteome</keyword>
<keyword evidence="1" id="KW-1133">Transmembrane helix</keyword>
<keyword evidence="1" id="KW-0812">Transmembrane</keyword>
<evidence type="ECO:0000313" key="2">
    <source>
        <dbReference type="EMBL" id="TKR68389.1"/>
    </source>
</evidence>
<dbReference type="EMBL" id="AZBU02000008">
    <property type="protein sequence ID" value="TKR68389.1"/>
    <property type="molecule type" value="Genomic_DNA"/>
</dbReference>
<dbReference type="OrthoDB" id="10611524at2759"/>
<accession>A0A4U5MGK5</accession>
<evidence type="ECO:0000256" key="1">
    <source>
        <dbReference type="SAM" id="Phobius"/>
    </source>
</evidence>
<keyword evidence="1" id="KW-0472">Membrane</keyword>
<feature type="transmembrane region" description="Helical" evidence="1">
    <location>
        <begin position="93"/>
        <end position="116"/>
    </location>
</feature>
<dbReference type="AlphaFoldDB" id="A0A4U5MGK5"/>
<feature type="transmembrane region" description="Helical" evidence="1">
    <location>
        <begin position="128"/>
        <end position="151"/>
    </location>
</feature>
<name>A0A4U5MGK5_STECR</name>
<reference evidence="2 3" key="2">
    <citation type="journal article" date="2019" name="G3 (Bethesda)">
        <title>Hybrid Assembly of the Genome of the Entomopathogenic Nematode Steinernema carpocapsae Identifies the X-Chromosome.</title>
        <authorList>
            <person name="Serra L."/>
            <person name="Macchietto M."/>
            <person name="Macias-Munoz A."/>
            <person name="McGill C.J."/>
            <person name="Rodriguez I.M."/>
            <person name="Rodriguez B."/>
            <person name="Murad R."/>
            <person name="Mortazavi A."/>
        </authorList>
    </citation>
    <scope>NUCLEOTIDE SEQUENCE [LARGE SCALE GENOMIC DNA]</scope>
    <source>
        <strain evidence="2 3">ALL</strain>
    </source>
</reference>
<protein>
    <submittedName>
        <fullName evidence="2">Uncharacterized protein</fullName>
    </submittedName>
</protein>
<feature type="transmembrane region" description="Helical" evidence="1">
    <location>
        <begin position="24"/>
        <end position="46"/>
    </location>
</feature>
<organism evidence="2 3">
    <name type="scientific">Steinernema carpocapsae</name>
    <name type="common">Entomopathogenic nematode</name>
    <dbReference type="NCBI Taxonomy" id="34508"/>
    <lineage>
        <taxon>Eukaryota</taxon>
        <taxon>Metazoa</taxon>
        <taxon>Ecdysozoa</taxon>
        <taxon>Nematoda</taxon>
        <taxon>Chromadorea</taxon>
        <taxon>Rhabditida</taxon>
        <taxon>Tylenchina</taxon>
        <taxon>Panagrolaimomorpha</taxon>
        <taxon>Strongyloidoidea</taxon>
        <taxon>Steinernematidae</taxon>
        <taxon>Steinernema</taxon>
    </lineage>
</organism>
<evidence type="ECO:0000313" key="3">
    <source>
        <dbReference type="Proteomes" id="UP000298663"/>
    </source>
</evidence>